<dbReference type="InterPro" id="IPR003591">
    <property type="entry name" value="Leu-rich_rpt_typical-subtyp"/>
</dbReference>
<evidence type="ECO:0000256" key="5">
    <source>
        <dbReference type="ARBA" id="ARBA00022692"/>
    </source>
</evidence>
<feature type="transmembrane region" description="Helical" evidence="11">
    <location>
        <begin position="20"/>
        <end position="44"/>
    </location>
</feature>
<evidence type="ECO:0000259" key="12">
    <source>
        <dbReference type="Pfam" id="PF08263"/>
    </source>
</evidence>
<name>B8BL37_ORYSI</name>
<evidence type="ECO:0000256" key="3">
    <source>
        <dbReference type="ARBA" id="ARBA00022475"/>
    </source>
</evidence>
<dbReference type="InterPro" id="IPR001611">
    <property type="entry name" value="Leu-rich_rpt"/>
</dbReference>
<dbReference type="PRINTS" id="PR00019">
    <property type="entry name" value="LEURICHRPT"/>
</dbReference>
<dbReference type="FunFam" id="3.80.10.10:FF:000649">
    <property type="entry name" value="Leucine Rich Repeat family protein"/>
    <property type="match status" value="1"/>
</dbReference>
<dbReference type="Pfam" id="PF00560">
    <property type="entry name" value="LRR_1"/>
    <property type="match status" value="4"/>
</dbReference>
<evidence type="ECO:0000259" key="13">
    <source>
        <dbReference type="Pfam" id="PF23598"/>
    </source>
</evidence>
<evidence type="ECO:0000256" key="6">
    <source>
        <dbReference type="ARBA" id="ARBA00022729"/>
    </source>
</evidence>
<keyword evidence="3" id="KW-1003">Cell membrane</keyword>
<dbReference type="PANTHER" id="PTHR48063">
    <property type="entry name" value="LRR RECEPTOR-LIKE KINASE"/>
    <property type="match status" value="1"/>
</dbReference>
<proteinExistence type="inferred from homology"/>
<dbReference type="Proteomes" id="UP000007015">
    <property type="component" value="Chromosome 11"/>
</dbReference>
<evidence type="ECO:0000256" key="9">
    <source>
        <dbReference type="ARBA" id="ARBA00023136"/>
    </source>
</evidence>
<dbReference type="SMART" id="SM00369">
    <property type="entry name" value="LRR_TYP"/>
    <property type="match status" value="8"/>
</dbReference>
<dbReference type="AlphaFoldDB" id="B8BL37"/>
<dbReference type="HOGENOM" id="CLU_000288_18_3_1"/>
<dbReference type="Pfam" id="PF13855">
    <property type="entry name" value="LRR_8"/>
    <property type="match status" value="1"/>
</dbReference>
<keyword evidence="8 11" id="KW-1133">Transmembrane helix</keyword>
<dbReference type="SUPFAM" id="SSF52047">
    <property type="entry name" value="RNI-like"/>
    <property type="match status" value="2"/>
</dbReference>
<dbReference type="InterPro" id="IPR055414">
    <property type="entry name" value="LRR_R13L4/SHOC2-like"/>
</dbReference>
<dbReference type="GO" id="GO:0005886">
    <property type="term" value="C:plasma membrane"/>
    <property type="evidence" value="ECO:0007669"/>
    <property type="project" value="UniProtKB-SubCell"/>
</dbReference>
<dbReference type="Gramene" id="BGIOSGA035455-TA">
    <property type="protein sequence ID" value="BGIOSGA035455-PA"/>
    <property type="gene ID" value="BGIOSGA035455"/>
</dbReference>
<dbReference type="Pfam" id="PF23598">
    <property type="entry name" value="LRR_14"/>
    <property type="match status" value="1"/>
</dbReference>
<dbReference type="EMBL" id="CM000136">
    <property type="protein sequence ID" value="EEC68373.1"/>
    <property type="molecule type" value="Genomic_DNA"/>
</dbReference>
<dbReference type="Pfam" id="PF08263">
    <property type="entry name" value="LRRNT_2"/>
    <property type="match status" value="1"/>
</dbReference>
<evidence type="ECO:0000256" key="11">
    <source>
        <dbReference type="SAM" id="Phobius"/>
    </source>
</evidence>
<keyword evidence="7" id="KW-0677">Repeat</keyword>
<feature type="domain" description="Leucine-rich repeat-containing N-terminal plant-type" evidence="12">
    <location>
        <begin position="59"/>
        <end position="97"/>
    </location>
</feature>
<dbReference type="Gene3D" id="3.80.10.10">
    <property type="entry name" value="Ribonuclease Inhibitor"/>
    <property type="match status" value="5"/>
</dbReference>
<evidence type="ECO:0000256" key="1">
    <source>
        <dbReference type="ARBA" id="ARBA00004251"/>
    </source>
</evidence>
<dbReference type="InterPro" id="IPR032675">
    <property type="entry name" value="LRR_dom_sf"/>
</dbReference>
<gene>
    <name evidence="14" type="ORF">OsI_36511</name>
</gene>
<dbReference type="FunFam" id="3.80.10.10:FF:000383">
    <property type="entry name" value="Leucine-rich repeat receptor protein kinase EMS1"/>
    <property type="match status" value="1"/>
</dbReference>
<organism evidence="14 15">
    <name type="scientific">Oryza sativa subsp. indica</name>
    <name type="common">Rice</name>
    <dbReference type="NCBI Taxonomy" id="39946"/>
    <lineage>
        <taxon>Eukaryota</taxon>
        <taxon>Viridiplantae</taxon>
        <taxon>Streptophyta</taxon>
        <taxon>Embryophyta</taxon>
        <taxon>Tracheophyta</taxon>
        <taxon>Spermatophyta</taxon>
        <taxon>Magnoliopsida</taxon>
        <taxon>Liliopsida</taxon>
        <taxon>Poales</taxon>
        <taxon>Poaceae</taxon>
        <taxon>BOP clade</taxon>
        <taxon>Oryzoideae</taxon>
        <taxon>Oryzeae</taxon>
        <taxon>Oryzinae</taxon>
        <taxon>Oryza</taxon>
        <taxon>Oryza sativa</taxon>
    </lineage>
</organism>
<keyword evidence="4" id="KW-0433">Leucine-rich repeat</keyword>
<keyword evidence="6" id="KW-0732">Signal</keyword>
<accession>B8BL37</accession>
<dbReference type="PANTHER" id="PTHR48063:SF95">
    <property type="entry name" value="OS11G0564900 PROTEIN"/>
    <property type="match status" value="1"/>
</dbReference>
<comment type="subcellular location">
    <subcellularLocation>
        <location evidence="1">Cell membrane</location>
        <topology evidence="1">Single-pass type I membrane protein</topology>
    </subcellularLocation>
</comment>
<reference evidence="14 15" key="1">
    <citation type="journal article" date="2005" name="PLoS Biol.">
        <title>The genomes of Oryza sativa: a history of duplications.</title>
        <authorList>
            <person name="Yu J."/>
            <person name="Wang J."/>
            <person name="Lin W."/>
            <person name="Li S."/>
            <person name="Li H."/>
            <person name="Zhou J."/>
            <person name="Ni P."/>
            <person name="Dong W."/>
            <person name="Hu S."/>
            <person name="Zeng C."/>
            <person name="Zhang J."/>
            <person name="Zhang Y."/>
            <person name="Li R."/>
            <person name="Xu Z."/>
            <person name="Li S."/>
            <person name="Li X."/>
            <person name="Zheng H."/>
            <person name="Cong L."/>
            <person name="Lin L."/>
            <person name="Yin J."/>
            <person name="Geng J."/>
            <person name="Li G."/>
            <person name="Shi J."/>
            <person name="Liu J."/>
            <person name="Lv H."/>
            <person name="Li J."/>
            <person name="Wang J."/>
            <person name="Deng Y."/>
            <person name="Ran L."/>
            <person name="Shi X."/>
            <person name="Wang X."/>
            <person name="Wu Q."/>
            <person name="Li C."/>
            <person name="Ren X."/>
            <person name="Wang J."/>
            <person name="Wang X."/>
            <person name="Li D."/>
            <person name="Liu D."/>
            <person name="Zhang X."/>
            <person name="Ji Z."/>
            <person name="Zhao W."/>
            <person name="Sun Y."/>
            <person name="Zhang Z."/>
            <person name="Bao J."/>
            <person name="Han Y."/>
            <person name="Dong L."/>
            <person name="Ji J."/>
            <person name="Chen P."/>
            <person name="Wu S."/>
            <person name="Liu J."/>
            <person name="Xiao Y."/>
            <person name="Bu D."/>
            <person name="Tan J."/>
            <person name="Yang L."/>
            <person name="Ye C."/>
            <person name="Zhang J."/>
            <person name="Xu J."/>
            <person name="Zhou Y."/>
            <person name="Yu Y."/>
            <person name="Zhang B."/>
            <person name="Zhuang S."/>
            <person name="Wei H."/>
            <person name="Liu B."/>
            <person name="Lei M."/>
            <person name="Yu H."/>
            <person name="Li Y."/>
            <person name="Xu H."/>
            <person name="Wei S."/>
            <person name="He X."/>
            <person name="Fang L."/>
            <person name="Zhang Z."/>
            <person name="Zhang Y."/>
            <person name="Huang X."/>
            <person name="Su Z."/>
            <person name="Tong W."/>
            <person name="Li J."/>
            <person name="Tong Z."/>
            <person name="Li S."/>
            <person name="Ye J."/>
            <person name="Wang L."/>
            <person name="Fang L."/>
            <person name="Lei T."/>
            <person name="Chen C."/>
            <person name="Chen H."/>
            <person name="Xu Z."/>
            <person name="Li H."/>
            <person name="Huang H."/>
            <person name="Zhang F."/>
            <person name="Xu H."/>
            <person name="Li N."/>
            <person name="Zhao C."/>
            <person name="Li S."/>
            <person name="Dong L."/>
            <person name="Huang Y."/>
            <person name="Li L."/>
            <person name="Xi Y."/>
            <person name="Qi Q."/>
            <person name="Li W."/>
            <person name="Zhang B."/>
            <person name="Hu W."/>
            <person name="Zhang Y."/>
            <person name="Tian X."/>
            <person name="Jiao Y."/>
            <person name="Liang X."/>
            <person name="Jin J."/>
            <person name="Gao L."/>
            <person name="Zheng W."/>
            <person name="Hao B."/>
            <person name="Liu S."/>
            <person name="Wang W."/>
            <person name="Yuan L."/>
            <person name="Cao M."/>
            <person name="McDermott J."/>
            <person name="Samudrala R."/>
            <person name="Wang J."/>
            <person name="Wong G.K."/>
            <person name="Yang H."/>
        </authorList>
    </citation>
    <scope>NUCLEOTIDE SEQUENCE [LARGE SCALE GENOMIC DNA]</scope>
    <source>
        <strain evidence="15">cv. 93-11</strain>
    </source>
</reference>
<dbReference type="InterPro" id="IPR046956">
    <property type="entry name" value="RLP23-like"/>
</dbReference>
<evidence type="ECO:0000256" key="10">
    <source>
        <dbReference type="ARBA" id="ARBA00023180"/>
    </source>
</evidence>
<evidence type="ECO:0000313" key="15">
    <source>
        <dbReference type="Proteomes" id="UP000007015"/>
    </source>
</evidence>
<dbReference type="PROSITE" id="PS51450">
    <property type="entry name" value="LRR"/>
    <property type="match status" value="1"/>
</dbReference>
<evidence type="ECO:0000256" key="2">
    <source>
        <dbReference type="ARBA" id="ARBA00009592"/>
    </source>
</evidence>
<comment type="similarity">
    <text evidence="2">Belongs to the RLP family.</text>
</comment>
<sequence>MGQRVVYRVGPRGFPYMLKLRGPLPIVFLIVFLIILTSIVFLVATAHGQAQAPIGCIPRERDALLEFKNGITDDPTGQLKFWQRGDDCCQWQGIRCSNMTGHVIKLQLWKPKYNDHGMYAGNGMVGLISPSLLSLEHLQHLDLSWNSLSGSDGHIPVFIGSFRNLRYLNLSSMPFSSMVPPQLGNLSKLQVLDLSGCHSLRMQSGSGIAWLRNLPLLQYLNLRLINLSAIDDWPYVMNTLPFLTVLSLSGCSLQRANQTLPQLGNLTRLESLDLSGNYLNYPIASCWIWNLTSLTNLVLSGNRLYGQVPDALANMTSLQVLYFSFNRYSTLSQDLVYVLPSSTTEGVTITGANLRNLCSLEILDLEWGLSSGNITELIESLVKCPSSKLQELRLRDNNISGILPKSMGMFSRLTYLDISLNYLTGQVPSEIGMLTNLVYIDLSYNSLSRLPSEIGMLSNLEHLDLGFNSLDGFMTEKHFARLASLKKIFLQYNSLEIMVDPEWLPPFRLNYANFYSCRIVPMFPIWMKSQVDIIKLDIANTSIKDTLPDWFWTTVSKAIYLDMSNNQISGKLPTNMKFMSLERFYLDSNLITGEIPQLPRNLEILDISNNLLSGHLPSNLGAPNLVEVYHQGHNLRPSTINTLTYTMATVVSAGRHFKRIVRVIMYQAGHMERTGQVLSLYNCSLSSANQTLTHINLTKLEHLGLSRNYFGHPIASSWFWKVRTLKELGLSETYLHGPFPDALGGMTSLQQLGFTNNGNAATMTIDLKNFCELAALCMA</sequence>
<evidence type="ECO:0000256" key="8">
    <source>
        <dbReference type="ARBA" id="ARBA00022989"/>
    </source>
</evidence>
<keyword evidence="9 11" id="KW-0472">Membrane</keyword>
<evidence type="ECO:0000313" key="14">
    <source>
        <dbReference type="EMBL" id="EEC68373.1"/>
    </source>
</evidence>
<keyword evidence="5 11" id="KW-0812">Transmembrane</keyword>
<evidence type="ECO:0000256" key="4">
    <source>
        <dbReference type="ARBA" id="ARBA00022614"/>
    </source>
</evidence>
<keyword evidence="15" id="KW-1185">Reference proteome</keyword>
<protein>
    <submittedName>
        <fullName evidence="14">Uncharacterized protein</fullName>
    </submittedName>
</protein>
<keyword evidence="10" id="KW-0325">Glycoprotein</keyword>
<feature type="domain" description="Disease resistance R13L4/SHOC-2-like LRR" evidence="13">
    <location>
        <begin position="191"/>
        <end position="424"/>
    </location>
</feature>
<dbReference type="STRING" id="39946.B8BL37"/>
<dbReference type="InterPro" id="IPR013210">
    <property type="entry name" value="LRR_N_plant-typ"/>
</dbReference>
<evidence type="ECO:0000256" key="7">
    <source>
        <dbReference type="ARBA" id="ARBA00022737"/>
    </source>
</evidence>